<proteinExistence type="predicted"/>
<feature type="compositionally biased region" description="Acidic residues" evidence="1">
    <location>
        <begin position="604"/>
        <end position="617"/>
    </location>
</feature>
<feature type="compositionally biased region" description="Polar residues" evidence="1">
    <location>
        <begin position="273"/>
        <end position="288"/>
    </location>
</feature>
<feature type="compositionally biased region" description="Low complexity" evidence="1">
    <location>
        <begin position="213"/>
        <end position="225"/>
    </location>
</feature>
<feature type="compositionally biased region" description="Polar residues" evidence="1">
    <location>
        <begin position="241"/>
        <end position="263"/>
    </location>
</feature>
<feature type="compositionally biased region" description="Basic and acidic residues" evidence="1">
    <location>
        <begin position="432"/>
        <end position="446"/>
    </location>
</feature>
<comment type="caution">
    <text evidence="3">The sequence shown here is derived from an EMBL/GenBank/DDBJ whole genome shotgun (WGS) entry which is preliminary data.</text>
</comment>
<accession>A0ABQ8F655</accession>
<feature type="region of interest" description="Disordered" evidence="1">
    <location>
        <begin position="71"/>
        <end position="711"/>
    </location>
</feature>
<dbReference type="EMBL" id="JAFCIX010000365">
    <property type="protein sequence ID" value="KAH6592916.1"/>
    <property type="molecule type" value="Genomic_DNA"/>
</dbReference>
<dbReference type="SUPFAM" id="SSF103657">
    <property type="entry name" value="BAR/IMD domain-like"/>
    <property type="match status" value="1"/>
</dbReference>
<feature type="compositionally biased region" description="Low complexity" evidence="1">
    <location>
        <begin position="330"/>
        <end position="353"/>
    </location>
</feature>
<evidence type="ECO:0000256" key="2">
    <source>
        <dbReference type="SAM" id="SignalP"/>
    </source>
</evidence>
<feature type="compositionally biased region" description="Basic and acidic residues" evidence="1">
    <location>
        <begin position="108"/>
        <end position="117"/>
    </location>
</feature>
<dbReference type="InterPro" id="IPR027267">
    <property type="entry name" value="AH/BAR_dom_sf"/>
</dbReference>
<feature type="compositionally biased region" description="Polar residues" evidence="1">
    <location>
        <begin position="557"/>
        <end position="578"/>
    </location>
</feature>
<feature type="compositionally biased region" description="Basic and acidic residues" evidence="1">
    <location>
        <begin position="534"/>
        <end position="545"/>
    </location>
</feature>
<feature type="compositionally biased region" description="Low complexity" evidence="1">
    <location>
        <begin position="118"/>
        <end position="183"/>
    </location>
</feature>
<feature type="compositionally biased region" description="Basic and acidic residues" evidence="1">
    <location>
        <begin position="735"/>
        <end position="746"/>
    </location>
</feature>
<feature type="region of interest" description="Disordered" evidence="1">
    <location>
        <begin position="22"/>
        <end position="43"/>
    </location>
</feature>
<protein>
    <submittedName>
        <fullName evidence="3">Uncharacterized protein</fullName>
    </submittedName>
</protein>
<feature type="compositionally biased region" description="Basic and acidic residues" evidence="1">
    <location>
        <begin position="457"/>
        <end position="466"/>
    </location>
</feature>
<feature type="chain" id="PRO_5046892547" evidence="2">
    <location>
        <begin position="19"/>
        <end position="762"/>
    </location>
</feature>
<feature type="compositionally biased region" description="Polar residues" evidence="1">
    <location>
        <begin position="503"/>
        <end position="520"/>
    </location>
</feature>
<feature type="compositionally biased region" description="Basic and acidic residues" evidence="1">
    <location>
        <begin position="187"/>
        <end position="197"/>
    </location>
</feature>
<feature type="compositionally biased region" description="Polar residues" evidence="1">
    <location>
        <begin position="640"/>
        <end position="654"/>
    </location>
</feature>
<feature type="compositionally biased region" description="Basic and acidic residues" evidence="1">
    <location>
        <begin position="688"/>
        <end position="706"/>
    </location>
</feature>
<name>A0ABQ8F655_9FUNG</name>
<organism evidence="3 4">
    <name type="scientific">Batrachochytrium salamandrivorans</name>
    <dbReference type="NCBI Taxonomy" id="1357716"/>
    <lineage>
        <taxon>Eukaryota</taxon>
        <taxon>Fungi</taxon>
        <taxon>Fungi incertae sedis</taxon>
        <taxon>Chytridiomycota</taxon>
        <taxon>Chytridiomycota incertae sedis</taxon>
        <taxon>Chytridiomycetes</taxon>
        <taxon>Rhizophydiales</taxon>
        <taxon>Rhizophydiales incertae sedis</taxon>
        <taxon>Batrachochytrium</taxon>
    </lineage>
</organism>
<keyword evidence="4" id="KW-1185">Reference proteome</keyword>
<feature type="region of interest" description="Disordered" evidence="1">
    <location>
        <begin position="735"/>
        <end position="762"/>
    </location>
</feature>
<feature type="compositionally biased region" description="Polar residues" evidence="1">
    <location>
        <begin position="354"/>
        <end position="367"/>
    </location>
</feature>
<feature type="signal peptide" evidence="2">
    <location>
        <begin position="1"/>
        <end position="18"/>
    </location>
</feature>
<evidence type="ECO:0000313" key="4">
    <source>
        <dbReference type="Proteomes" id="UP001648503"/>
    </source>
</evidence>
<feature type="compositionally biased region" description="Polar residues" evidence="1">
    <location>
        <begin position="295"/>
        <end position="306"/>
    </location>
</feature>
<gene>
    <name evidence="3" type="ORF">BASA50_007754</name>
</gene>
<evidence type="ECO:0000256" key="1">
    <source>
        <dbReference type="SAM" id="MobiDB-lite"/>
    </source>
</evidence>
<reference evidence="3 4" key="1">
    <citation type="submission" date="2021-02" db="EMBL/GenBank/DDBJ databases">
        <title>Variation within the Batrachochytrium salamandrivorans European outbreak.</title>
        <authorList>
            <person name="Kelly M."/>
            <person name="Pasmans F."/>
            <person name="Shea T.P."/>
            <person name="Munoz J.F."/>
            <person name="Carranza S."/>
            <person name="Cuomo C.A."/>
            <person name="Martel A."/>
        </authorList>
    </citation>
    <scope>NUCLEOTIDE SEQUENCE [LARGE SCALE GENOMIC DNA]</scope>
    <source>
        <strain evidence="3 4">AMFP18/2</strain>
    </source>
</reference>
<feature type="compositionally biased region" description="Low complexity" evidence="1">
    <location>
        <begin position="473"/>
        <end position="502"/>
    </location>
</feature>
<sequence>MKVAAATILSLVATAAYASPTAYSETQEVGTHDSTAESSSDSYLEKRGGGFYGNYAQGAGGVHNAQFNHWNHRSHETGGHHQYPQTHNSPRLYGPNQWRHTPVSRDLGPYEKLRQKQQEQQQQYQQYQQRRQQHDQQQQQYQQHHQQQHQQQSALQQYQQQRQQQRQQQQQEQQQRLEQYQRQHQQRQHEQRQRQENNYRFSPYEMLRHKQQQQRQQQQQYHQQQENSSPYNQYGVHRQYNHQPQSWGSRGTSSSHGMNQHAQQPHYWKDRGPSSQYGVRHQYTQPLQYQEDRGTSSSPEMNQNAQPVEGGNNGAGVDAETEETVKVELGGESNTGNNNPEGGNGGPEVQPENDNNPKSGTSGSNAEAASDESGDKSTGPADSTKTGESGEVKSEGGANGGEPEAKESFVGSKLWNSIRKDLDKPFPPLNSQEHDQDVTKTSEQSKVEITGPGYVTKIEETVKVEPEGGAEGGESNTGNNTPEGGNNNPEGGNGGPEVQPENDNNPKSGTSGSNAETASGESGDKSTGPADGTKTGDDNEVKPEVETTQSKTKRPSLSRSVVESVRQILNKQFPSPNSQKHKQDMAKTSKKSKVKITGPKYDSGTEESDDSDSDSEGEYVFGGYDESENENNKLENDNNPKSGTSGSDAETASGESGDKSTGPGDSTGTEETVEVEESGAKGGESNAEDAKLEDGAAKPEDDRDSAFKLPWDSFMQERKNRPLPSRVRNYDFYMTKKSEEPEDRSTVLKYRPHPPKDNDKTA</sequence>
<keyword evidence="2" id="KW-0732">Signal</keyword>
<evidence type="ECO:0000313" key="3">
    <source>
        <dbReference type="EMBL" id="KAH6592916.1"/>
    </source>
</evidence>
<dbReference type="Proteomes" id="UP001648503">
    <property type="component" value="Unassembled WGS sequence"/>
</dbReference>